<proteinExistence type="predicted"/>
<dbReference type="RefSeq" id="WP_345235462.1">
    <property type="nucleotide sequence ID" value="NZ_BAABGZ010000016.1"/>
</dbReference>
<dbReference type="Proteomes" id="UP001501153">
    <property type="component" value="Unassembled WGS sequence"/>
</dbReference>
<keyword evidence="3" id="KW-1185">Reference proteome</keyword>
<evidence type="ECO:0008006" key="4">
    <source>
        <dbReference type="Google" id="ProtNLM"/>
    </source>
</evidence>
<reference evidence="3" key="1">
    <citation type="journal article" date="2019" name="Int. J. Syst. Evol. Microbiol.">
        <title>The Global Catalogue of Microorganisms (GCM) 10K type strain sequencing project: providing services to taxonomists for standard genome sequencing and annotation.</title>
        <authorList>
            <consortium name="The Broad Institute Genomics Platform"/>
            <consortium name="The Broad Institute Genome Sequencing Center for Infectious Disease"/>
            <person name="Wu L."/>
            <person name="Ma J."/>
        </authorList>
    </citation>
    <scope>NUCLEOTIDE SEQUENCE [LARGE SCALE GENOMIC DNA]</scope>
    <source>
        <strain evidence="3">JCM 17923</strain>
    </source>
</reference>
<name>A0ABP8I9F4_9BACT</name>
<gene>
    <name evidence="2" type="ORF">GCM10023185_15620</name>
</gene>
<comment type="caution">
    <text evidence="2">The sequence shown here is derived from an EMBL/GenBank/DDBJ whole genome shotgun (WGS) entry which is preliminary data.</text>
</comment>
<evidence type="ECO:0000313" key="2">
    <source>
        <dbReference type="EMBL" id="GAA4354188.1"/>
    </source>
</evidence>
<accession>A0ABP8I9F4</accession>
<feature type="region of interest" description="Disordered" evidence="1">
    <location>
        <begin position="72"/>
        <end position="100"/>
    </location>
</feature>
<evidence type="ECO:0000256" key="1">
    <source>
        <dbReference type="SAM" id="MobiDB-lite"/>
    </source>
</evidence>
<organism evidence="2 3">
    <name type="scientific">Hymenobacter saemangeumensis</name>
    <dbReference type="NCBI Taxonomy" id="1084522"/>
    <lineage>
        <taxon>Bacteria</taxon>
        <taxon>Pseudomonadati</taxon>
        <taxon>Bacteroidota</taxon>
        <taxon>Cytophagia</taxon>
        <taxon>Cytophagales</taxon>
        <taxon>Hymenobacteraceae</taxon>
        <taxon>Hymenobacter</taxon>
    </lineage>
</organism>
<evidence type="ECO:0000313" key="3">
    <source>
        <dbReference type="Proteomes" id="UP001501153"/>
    </source>
</evidence>
<protein>
    <recommendedName>
        <fullName evidence="4">LysM domain-containing protein</fullName>
    </recommendedName>
</protein>
<sequence>MAELKVSDGQSLLDLALTNLGGTEALFALADANGLSITDALTSGQVLTVPDAAVDSELVSYYAQASYRVNTTNNTQEAPAPEPGQGQDYDHTDYNPQDFY</sequence>
<dbReference type="EMBL" id="BAABGZ010000016">
    <property type="protein sequence ID" value="GAA4354188.1"/>
    <property type="molecule type" value="Genomic_DNA"/>
</dbReference>